<keyword evidence="3 6" id="KW-0812">Transmembrane</keyword>
<keyword evidence="9" id="KW-1185">Reference proteome</keyword>
<keyword evidence="4 6" id="KW-1133">Transmembrane helix</keyword>
<dbReference type="Pfam" id="PF10277">
    <property type="entry name" value="Frag1"/>
    <property type="match status" value="1"/>
</dbReference>
<comment type="similarity">
    <text evidence="2">Belongs to the DRAM/TMEM150 family.</text>
</comment>
<dbReference type="KEGG" id="crq:GCK72_025553"/>
<gene>
    <name evidence="8" type="ORF">CRE_15350</name>
</gene>
<evidence type="ECO:0000256" key="1">
    <source>
        <dbReference type="ARBA" id="ARBA00004127"/>
    </source>
</evidence>
<evidence type="ECO:0000259" key="7">
    <source>
        <dbReference type="Pfam" id="PF10277"/>
    </source>
</evidence>
<dbReference type="RefSeq" id="XP_003106233.2">
    <property type="nucleotide sequence ID" value="XM_003106185.2"/>
</dbReference>
<evidence type="ECO:0000256" key="6">
    <source>
        <dbReference type="SAM" id="Phobius"/>
    </source>
</evidence>
<feature type="transmembrane region" description="Helical" evidence="6">
    <location>
        <begin position="99"/>
        <end position="117"/>
    </location>
</feature>
<feature type="transmembrane region" description="Helical" evidence="6">
    <location>
        <begin position="53"/>
        <end position="78"/>
    </location>
</feature>
<dbReference type="InterPro" id="IPR050911">
    <property type="entry name" value="DRAM/TMEM150_Autophagy_Mod"/>
</dbReference>
<keyword evidence="5 6" id="KW-0472">Membrane</keyword>
<dbReference type="PANTHER" id="PTHR21324">
    <property type="entry name" value="FASTING-INDUCIBLE INTEGRAL MEMBRANE PROTEIN TM6P1-RELATED"/>
    <property type="match status" value="1"/>
</dbReference>
<feature type="transmembrane region" description="Helical" evidence="6">
    <location>
        <begin position="161"/>
        <end position="189"/>
    </location>
</feature>
<dbReference type="GO" id="GO:0012505">
    <property type="term" value="C:endomembrane system"/>
    <property type="evidence" value="ECO:0007669"/>
    <property type="project" value="UniProtKB-SubCell"/>
</dbReference>
<dbReference type="HOGENOM" id="CLU_059992_2_2_1"/>
<dbReference type="OMA" id="SEWCLAF"/>
<comment type="subcellular location">
    <subcellularLocation>
        <location evidence="1">Endomembrane system</location>
        <topology evidence="1">Multi-pass membrane protein</topology>
    </subcellularLocation>
</comment>
<feature type="transmembrane region" description="Helical" evidence="6">
    <location>
        <begin position="12"/>
        <end position="33"/>
    </location>
</feature>
<sequence length="272" mass="31456">MSFLDLICSGFGPLNAFIAVVFFYDLFIFYKNVIVKYFGDPFMPYFSSTASEHFQSCVFAVCGNISAFLICVMVFVKYRQMRSIFYQQDMGYLLYWNNIAKWFGYLSAMGLFVISNVEGTAIIPVHMPAAFVMIGGFLIYMIFQCYFTYITSPIISLYTVFTYRAVCTAMAGLCFVISFVCGITAFTIFHNKYPDLPTPSSWDTWDGPIYQPGSEFYIISAVAEWLCATFQLVFLISFEPEFETISLQYFLSSDFIDQENRDFFIDRNRYRV</sequence>
<reference evidence="8" key="1">
    <citation type="submission" date="2007-07" db="EMBL/GenBank/DDBJ databases">
        <title>PCAP assembly of the Caenorhabditis remanei genome.</title>
        <authorList>
            <consortium name="The Caenorhabditis remanei Sequencing Consortium"/>
            <person name="Wilson R.K."/>
        </authorList>
    </citation>
    <scope>NUCLEOTIDE SEQUENCE [LARGE SCALE GENOMIC DNA]</scope>
    <source>
        <strain evidence="8">PB4641</strain>
    </source>
</reference>
<accession>E3MCD9</accession>
<dbReference type="GeneID" id="9807708"/>
<feature type="transmembrane region" description="Helical" evidence="6">
    <location>
        <begin position="216"/>
        <end position="238"/>
    </location>
</feature>
<dbReference type="OrthoDB" id="191706at2759"/>
<feature type="domain" description="CWH43-like N-terminal" evidence="7">
    <location>
        <begin position="13"/>
        <end position="244"/>
    </location>
</feature>
<evidence type="ECO:0000256" key="3">
    <source>
        <dbReference type="ARBA" id="ARBA00022692"/>
    </source>
</evidence>
<evidence type="ECO:0000313" key="9">
    <source>
        <dbReference type="Proteomes" id="UP000008281"/>
    </source>
</evidence>
<dbReference type="InterPro" id="IPR019402">
    <property type="entry name" value="CWH43_N"/>
</dbReference>
<dbReference type="eggNOG" id="KOG4320">
    <property type="taxonomic scope" value="Eukaryota"/>
</dbReference>
<organism evidence="9">
    <name type="scientific">Caenorhabditis remanei</name>
    <name type="common">Caenorhabditis vulgaris</name>
    <dbReference type="NCBI Taxonomy" id="31234"/>
    <lineage>
        <taxon>Eukaryota</taxon>
        <taxon>Metazoa</taxon>
        <taxon>Ecdysozoa</taxon>
        <taxon>Nematoda</taxon>
        <taxon>Chromadorea</taxon>
        <taxon>Rhabditida</taxon>
        <taxon>Rhabditina</taxon>
        <taxon>Rhabditomorpha</taxon>
        <taxon>Rhabditoidea</taxon>
        <taxon>Rhabditidae</taxon>
        <taxon>Peloderinae</taxon>
        <taxon>Caenorhabditis</taxon>
    </lineage>
</organism>
<dbReference type="AlphaFoldDB" id="E3MCD9"/>
<dbReference type="Proteomes" id="UP000008281">
    <property type="component" value="Unassembled WGS sequence"/>
</dbReference>
<dbReference type="FunCoup" id="E3MCD9">
    <property type="interactions" value="1907"/>
</dbReference>
<dbReference type="EMBL" id="DS268434">
    <property type="protein sequence ID" value="EFO98175.1"/>
    <property type="molecule type" value="Genomic_DNA"/>
</dbReference>
<evidence type="ECO:0000256" key="2">
    <source>
        <dbReference type="ARBA" id="ARBA00006565"/>
    </source>
</evidence>
<evidence type="ECO:0000256" key="5">
    <source>
        <dbReference type="ARBA" id="ARBA00023136"/>
    </source>
</evidence>
<proteinExistence type="inferred from homology"/>
<dbReference type="PANTHER" id="PTHR21324:SF2">
    <property type="entry name" value="EG:22E5.9 PROTEIN"/>
    <property type="match status" value="1"/>
</dbReference>
<name>E3MCD9_CAERE</name>
<dbReference type="CTD" id="9807708"/>
<evidence type="ECO:0000313" key="8">
    <source>
        <dbReference type="EMBL" id="EFO98175.1"/>
    </source>
</evidence>
<evidence type="ECO:0000256" key="4">
    <source>
        <dbReference type="ARBA" id="ARBA00022989"/>
    </source>
</evidence>
<protein>
    <recommendedName>
        <fullName evidence="7">CWH43-like N-terminal domain-containing protein</fullName>
    </recommendedName>
</protein>
<dbReference type="InParanoid" id="E3MCD9"/>